<reference evidence="9" key="1">
    <citation type="journal article" date="2019" name="Int. J. Syst. Evol. Microbiol.">
        <title>The Global Catalogue of Microorganisms (GCM) 10K type strain sequencing project: providing services to taxonomists for standard genome sequencing and annotation.</title>
        <authorList>
            <consortium name="The Broad Institute Genomics Platform"/>
            <consortium name="The Broad Institute Genome Sequencing Center for Infectious Disease"/>
            <person name="Wu L."/>
            <person name="Ma J."/>
        </authorList>
    </citation>
    <scope>NUCLEOTIDE SEQUENCE [LARGE SCALE GENOMIC DNA]</scope>
    <source>
        <strain evidence="9">CCUG 55854</strain>
    </source>
</reference>
<evidence type="ECO:0000256" key="3">
    <source>
        <dbReference type="ARBA" id="ARBA00023139"/>
    </source>
</evidence>
<proteinExistence type="predicted"/>
<evidence type="ECO:0000313" key="9">
    <source>
        <dbReference type="Proteomes" id="UP001597033"/>
    </source>
</evidence>
<sequence>MRACAPWRLAAVACLAVAASACGRDDQAAPGPATDPPPADTAVMRPAPASPATEAALPASSPPLLPPGGPATPAQAQWKCADQRIAVRLDAASQSLSLVHERGQLALPRREAASGARYADANGNEFWDKGDTATLTLSGTPPRACTRVENGLAD</sequence>
<evidence type="ECO:0000256" key="5">
    <source>
        <dbReference type="SAM" id="MobiDB-lite"/>
    </source>
</evidence>
<dbReference type="InterPro" id="IPR018660">
    <property type="entry name" value="MliC"/>
</dbReference>
<name>A0ABW3LV24_9GAMM</name>
<evidence type="ECO:0000259" key="7">
    <source>
        <dbReference type="Pfam" id="PF09864"/>
    </source>
</evidence>
<comment type="caution">
    <text evidence="8">The sequence shown here is derived from an EMBL/GenBank/DDBJ whole genome shotgun (WGS) entry which is preliminary data.</text>
</comment>
<keyword evidence="3" id="KW-0564">Palmitate</keyword>
<dbReference type="PROSITE" id="PS51257">
    <property type="entry name" value="PROKAR_LIPOPROTEIN"/>
    <property type="match status" value="1"/>
</dbReference>
<dbReference type="RefSeq" id="WP_162375629.1">
    <property type="nucleotide sequence ID" value="NZ_JBHTKN010000003.1"/>
</dbReference>
<keyword evidence="9" id="KW-1185">Reference proteome</keyword>
<protein>
    <submittedName>
        <fullName evidence="8">MliC family protein</fullName>
    </submittedName>
</protein>
<evidence type="ECO:0000256" key="4">
    <source>
        <dbReference type="ARBA" id="ARBA00023288"/>
    </source>
</evidence>
<feature type="chain" id="PRO_5045221754" evidence="6">
    <location>
        <begin position="24"/>
        <end position="154"/>
    </location>
</feature>
<dbReference type="Gene3D" id="2.40.128.200">
    <property type="match status" value="1"/>
</dbReference>
<organism evidence="8 9">
    <name type="scientific">Pseudoxanthomonas kaohsiungensis</name>
    <dbReference type="NCBI Taxonomy" id="283923"/>
    <lineage>
        <taxon>Bacteria</taxon>
        <taxon>Pseudomonadati</taxon>
        <taxon>Pseudomonadota</taxon>
        <taxon>Gammaproteobacteria</taxon>
        <taxon>Lysobacterales</taxon>
        <taxon>Lysobacteraceae</taxon>
        <taxon>Pseudoxanthomonas</taxon>
    </lineage>
</organism>
<dbReference type="Proteomes" id="UP001597033">
    <property type="component" value="Unassembled WGS sequence"/>
</dbReference>
<gene>
    <name evidence="8" type="ORF">ACFQ2N_05735</name>
</gene>
<dbReference type="InterPro" id="IPR036328">
    <property type="entry name" value="MliC_sf"/>
</dbReference>
<dbReference type="EMBL" id="JBHTKN010000003">
    <property type="protein sequence ID" value="MFD1041847.1"/>
    <property type="molecule type" value="Genomic_DNA"/>
</dbReference>
<evidence type="ECO:0000256" key="6">
    <source>
        <dbReference type="SAM" id="SignalP"/>
    </source>
</evidence>
<keyword evidence="4" id="KW-0449">Lipoprotein</keyword>
<evidence type="ECO:0000256" key="1">
    <source>
        <dbReference type="ARBA" id="ARBA00022729"/>
    </source>
</evidence>
<keyword evidence="1 6" id="KW-0732">Signal</keyword>
<feature type="domain" description="C-type lysozyme inhibitor" evidence="7">
    <location>
        <begin position="78"/>
        <end position="140"/>
    </location>
</feature>
<accession>A0ABW3LV24</accession>
<dbReference type="SUPFAM" id="SSF141488">
    <property type="entry name" value="YdhA-like"/>
    <property type="match status" value="1"/>
</dbReference>
<keyword evidence="2" id="KW-0472">Membrane</keyword>
<evidence type="ECO:0000256" key="2">
    <source>
        <dbReference type="ARBA" id="ARBA00023136"/>
    </source>
</evidence>
<feature type="signal peptide" evidence="6">
    <location>
        <begin position="1"/>
        <end position="23"/>
    </location>
</feature>
<feature type="compositionally biased region" description="Low complexity" evidence="5">
    <location>
        <begin position="40"/>
        <end position="59"/>
    </location>
</feature>
<dbReference type="Pfam" id="PF09864">
    <property type="entry name" value="MliC"/>
    <property type="match status" value="1"/>
</dbReference>
<feature type="compositionally biased region" description="Pro residues" evidence="5">
    <location>
        <begin position="60"/>
        <end position="70"/>
    </location>
</feature>
<evidence type="ECO:0000313" key="8">
    <source>
        <dbReference type="EMBL" id="MFD1041847.1"/>
    </source>
</evidence>
<feature type="region of interest" description="Disordered" evidence="5">
    <location>
        <begin position="25"/>
        <end position="77"/>
    </location>
</feature>